<dbReference type="Pfam" id="PF01507">
    <property type="entry name" value="PAPS_reduct"/>
    <property type="match status" value="1"/>
</dbReference>
<gene>
    <name evidence="3" type="ORF">B7P43_G05062</name>
</gene>
<dbReference type="SUPFAM" id="SSF53218">
    <property type="entry name" value="Molybdenum cofactor biosynthesis proteins"/>
    <property type="match status" value="1"/>
</dbReference>
<reference evidence="3 4" key="1">
    <citation type="submission" date="2017-12" db="EMBL/GenBank/DDBJ databases">
        <title>Hemimetabolous genomes reveal molecular basis of termite eusociality.</title>
        <authorList>
            <person name="Harrison M.C."/>
            <person name="Jongepier E."/>
            <person name="Robertson H.M."/>
            <person name="Arning N."/>
            <person name="Bitard-Feildel T."/>
            <person name="Chao H."/>
            <person name="Childers C.P."/>
            <person name="Dinh H."/>
            <person name="Doddapaneni H."/>
            <person name="Dugan S."/>
            <person name="Gowin J."/>
            <person name="Greiner C."/>
            <person name="Han Y."/>
            <person name="Hu H."/>
            <person name="Hughes D.S.T."/>
            <person name="Huylmans A.-K."/>
            <person name="Kemena C."/>
            <person name="Kremer L.P.M."/>
            <person name="Lee S.L."/>
            <person name="Lopez-Ezquerra A."/>
            <person name="Mallet L."/>
            <person name="Monroy-Kuhn J.M."/>
            <person name="Moser A."/>
            <person name="Murali S.C."/>
            <person name="Muzny D.M."/>
            <person name="Otani S."/>
            <person name="Piulachs M.-D."/>
            <person name="Poelchau M."/>
            <person name="Qu J."/>
            <person name="Schaub F."/>
            <person name="Wada-Katsumata A."/>
            <person name="Worley K.C."/>
            <person name="Xie Q."/>
            <person name="Ylla G."/>
            <person name="Poulsen M."/>
            <person name="Gibbs R.A."/>
            <person name="Schal C."/>
            <person name="Richards S."/>
            <person name="Belles X."/>
            <person name="Korb J."/>
            <person name="Bornberg-Bauer E."/>
        </authorList>
    </citation>
    <scope>NUCLEOTIDE SEQUENCE [LARGE SCALE GENOMIC DNA]</scope>
    <source>
        <tissue evidence="3">Whole body</tissue>
    </source>
</reference>
<protein>
    <recommendedName>
        <fullName evidence="2">MoaB/Mog domain-containing protein</fullName>
    </recommendedName>
</protein>
<dbReference type="Pfam" id="PF00994">
    <property type="entry name" value="MoCF_biosynth"/>
    <property type="match status" value="1"/>
</dbReference>
<sequence length="536" mass="61732">MQRYATVFRFMQRKRQFVINRSYIRHLSVCCEIPTRIHRRLAVELHWNLNQCRNMFLHSELKCYSSNKSWNLVNHEEPRSAGIIVIGDEILKGQVHDTNSYFIAGSLYKLGLKVGKISVIGDVEEVISKEVKKFSQEYTYVITTGGIGPTHDDITFQSVAKAFEESLIPHPELVKLVSDYYKTVDLNSPAMKMAHVPSSAKLRYGYDAATGRKTLYPNVSVRNVYMFPGVPQLMEKLFTSFSQELFSGGPRKFFMKELYLKAKETTIAETLSSVVKEFPQVTIGSYPKLFHSYYSVLVTVESQAEEDMNNAYIKLRAALYKDVVYYDKVPLEDAYEKLQNYIKSCNNPFCLTAVNVIKQCLQEYSPEEICVYFDGDIASNCVLHLYCALIQKEGSIPRIQAVCIKEKQHLPELESFVVETITRYNINYDVFEYQQKSSFLQLSTRQPPIKAVIIGNLSCEQQISDCKKLFEENTDYSNIRWIMPLINWDKNDVWNFIRALTLPYCTLYDQGYTTVGSTKALLQALMDMNKSAKELK</sequence>
<dbReference type="InterPro" id="IPR056596">
    <property type="entry name" value="FLAD1_M"/>
</dbReference>
<dbReference type="EMBL" id="NEVH01019963">
    <property type="protein sequence ID" value="PNF22178.1"/>
    <property type="molecule type" value="Genomic_DNA"/>
</dbReference>
<feature type="domain" description="MoaB/Mog" evidence="2">
    <location>
        <begin position="82"/>
        <end position="248"/>
    </location>
</feature>
<dbReference type="SUPFAM" id="SSF52402">
    <property type="entry name" value="Adenine nucleotide alpha hydrolases-like"/>
    <property type="match status" value="1"/>
</dbReference>
<dbReference type="PANTHER" id="PTHR13939">
    <property type="entry name" value="NICOTINAMIDE-NUCLEOTIDE AMIDOHYDROLASE PNCC"/>
    <property type="match status" value="1"/>
</dbReference>
<evidence type="ECO:0000313" key="3">
    <source>
        <dbReference type="EMBL" id="PNF22178.1"/>
    </source>
</evidence>
<proteinExistence type="inferred from homology"/>
<organism evidence="3 4">
    <name type="scientific">Cryptotermes secundus</name>
    <dbReference type="NCBI Taxonomy" id="105785"/>
    <lineage>
        <taxon>Eukaryota</taxon>
        <taxon>Metazoa</taxon>
        <taxon>Ecdysozoa</taxon>
        <taxon>Arthropoda</taxon>
        <taxon>Hexapoda</taxon>
        <taxon>Insecta</taxon>
        <taxon>Pterygota</taxon>
        <taxon>Neoptera</taxon>
        <taxon>Polyneoptera</taxon>
        <taxon>Dictyoptera</taxon>
        <taxon>Blattodea</taxon>
        <taxon>Blattoidea</taxon>
        <taxon>Termitoidae</taxon>
        <taxon>Kalotermitidae</taxon>
        <taxon>Cryptotermitinae</taxon>
        <taxon>Cryptotermes</taxon>
    </lineage>
</organism>
<dbReference type="SMART" id="SM00852">
    <property type="entry name" value="MoCF_biosynth"/>
    <property type="match status" value="1"/>
</dbReference>
<dbReference type="InterPro" id="IPR036425">
    <property type="entry name" value="MoaB/Mog-like_dom_sf"/>
</dbReference>
<dbReference type="OrthoDB" id="270728at2759"/>
<evidence type="ECO:0000256" key="1">
    <source>
        <dbReference type="ARBA" id="ARBA00007589"/>
    </source>
</evidence>
<comment type="similarity">
    <text evidence="1">In the N-terminal section; belongs to the MoaB/Mog family.</text>
</comment>
<dbReference type="GO" id="GO:0003824">
    <property type="term" value="F:catalytic activity"/>
    <property type="evidence" value="ECO:0007669"/>
    <property type="project" value="InterPro"/>
</dbReference>
<dbReference type="STRING" id="105785.A0A2J7Q0Q7"/>
<dbReference type="Gene3D" id="3.40.50.620">
    <property type="entry name" value="HUPs"/>
    <property type="match status" value="1"/>
</dbReference>
<keyword evidence="4" id="KW-1185">Reference proteome</keyword>
<dbReference type="AlphaFoldDB" id="A0A2J7Q0Q7"/>
<dbReference type="InterPro" id="IPR050101">
    <property type="entry name" value="CinA"/>
</dbReference>
<dbReference type="InterPro" id="IPR001453">
    <property type="entry name" value="MoaB/Mog_dom"/>
</dbReference>
<name>A0A2J7Q0Q7_9NEOP</name>
<evidence type="ECO:0000259" key="2">
    <source>
        <dbReference type="SMART" id="SM00852"/>
    </source>
</evidence>
<evidence type="ECO:0000313" key="4">
    <source>
        <dbReference type="Proteomes" id="UP000235965"/>
    </source>
</evidence>
<dbReference type="CDD" id="cd00885">
    <property type="entry name" value="cinA"/>
    <property type="match status" value="1"/>
</dbReference>
<dbReference type="Gene3D" id="3.40.980.10">
    <property type="entry name" value="MoaB/Mog-like domain"/>
    <property type="match status" value="1"/>
</dbReference>
<dbReference type="InterPro" id="IPR014729">
    <property type="entry name" value="Rossmann-like_a/b/a_fold"/>
</dbReference>
<dbReference type="Pfam" id="PF24102">
    <property type="entry name" value="FLAD1_M"/>
    <property type="match status" value="1"/>
</dbReference>
<dbReference type="Proteomes" id="UP000235965">
    <property type="component" value="Unassembled WGS sequence"/>
</dbReference>
<dbReference type="InterPro" id="IPR002500">
    <property type="entry name" value="PAPS_reduct_dom"/>
</dbReference>
<dbReference type="InParanoid" id="A0A2J7Q0Q7"/>
<accession>A0A2J7Q0Q7</accession>
<dbReference type="PANTHER" id="PTHR13939:SF0">
    <property type="entry name" value="NMN AMIDOHYDROLASE-LIKE PROTEIN YFAY"/>
    <property type="match status" value="1"/>
</dbReference>
<comment type="caution">
    <text evidence="3">The sequence shown here is derived from an EMBL/GenBank/DDBJ whole genome shotgun (WGS) entry which is preliminary data.</text>
</comment>